<gene>
    <name evidence="1" type="ORF">TU35_006215</name>
</gene>
<evidence type="ECO:0000313" key="2">
    <source>
        <dbReference type="Proteomes" id="UP000033636"/>
    </source>
</evidence>
<reference evidence="1" key="1">
    <citation type="submission" date="2024-07" db="EMBL/GenBank/DDBJ databases">
        <title>Metagenome and Metagenome-Assembled Genomes of Archaea from a hot spring from the geothermal field of Los Azufres, Mexico.</title>
        <authorList>
            <person name="Marin-Paredes R."/>
            <person name="Martinez-Romero E."/>
            <person name="Servin-Garciduenas L.E."/>
        </authorList>
    </citation>
    <scope>NUCLEOTIDE SEQUENCE</scope>
</reference>
<protein>
    <submittedName>
        <fullName evidence="1">Citrate/2-methylcitrate synthase</fullName>
    </submittedName>
</protein>
<comment type="caution">
    <text evidence="1">The sequence shown here is derived from an EMBL/GenBank/DDBJ whole genome shotgun (WGS) entry which is preliminary data.</text>
</comment>
<organism evidence="1 2">
    <name type="scientific">Thermoproteus sp. AZ2</name>
    <dbReference type="NCBI Taxonomy" id="1609232"/>
    <lineage>
        <taxon>Archaea</taxon>
        <taxon>Thermoproteota</taxon>
        <taxon>Thermoprotei</taxon>
        <taxon>Thermoproteales</taxon>
        <taxon>Thermoproteaceae</taxon>
        <taxon>Thermoproteus</taxon>
    </lineage>
</organism>
<evidence type="ECO:0000313" key="1">
    <source>
        <dbReference type="EMBL" id="MFB6490822.1"/>
    </source>
</evidence>
<sequence>MSEQSVSIKTTGKVVQSPCGPIIHGLEDVLVKVTTISDIDGQTGRLWYRGYRIEDLAENSSYEEVVYLLLYGKLPNEKELAEIRERLAKNRELNPATVEVLRALARGHPMFALEAAVATEGAFDPDNLKLADALRAGRYKQEEKELALRIAEKLVAKLPTMVAYHYRFSRGLEPLRPKPDLSHSANFLYMFFGKEPDPLATKAVDLYLILHADHEIPASTFTALVIGATLSDLYSIIAGAIGALKGPLHGGANEAAVKSYLEIGDPAKAKELAEAATKPGGPRLMGVGHRVYKAYDPRAKIFKRLVEDYVNKFGDPQKLFAVASAIEQAVLAHPYFQQRRLYPNVDFWSGIAFYYMGIPYDYFTPLFAMSRVVGWTAHVIEYWENNRLFRPRACYVGPHDQPYIPLKQRS</sequence>
<dbReference type="EMBL" id="JZWT02000015">
    <property type="protein sequence ID" value="MFB6490822.1"/>
    <property type="molecule type" value="Genomic_DNA"/>
</dbReference>
<dbReference type="Proteomes" id="UP000033636">
    <property type="component" value="Unassembled WGS sequence"/>
</dbReference>
<name>A0ACC6V1M3_9CREN</name>
<accession>A0ACC6V1M3</accession>
<proteinExistence type="predicted"/>